<keyword evidence="2" id="KW-0808">Transferase</keyword>
<dbReference type="Pfam" id="PF13444">
    <property type="entry name" value="Acetyltransf_5"/>
    <property type="match status" value="1"/>
</dbReference>
<dbReference type="Gene3D" id="3.40.630.30">
    <property type="match status" value="1"/>
</dbReference>
<reference evidence="2 3" key="1">
    <citation type="submission" date="2017-04" db="EMBL/GenBank/DDBJ databases">
        <title>Draft genome sequence of Zooshikella ganghwensis VG4 isolated from Red Sea sediments.</title>
        <authorList>
            <person name="Rehman Z."/>
            <person name="Alam I."/>
            <person name="Kamau A."/>
            <person name="Bajic V."/>
            <person name="Leiknes T."/>
        </authorList>
    </citation>
    <scope>NUCLEOTIDE SEQUENCE [LARGE SCALE GENOMIC DNA]</scope>
    <source>
        <strain evidence="2 3">VG4</strain>
    </source>
</reference>
<dbReference type="EMBL" id="NDXW01000001">
    <property type="protein sequence ID" value="RDH44915.1"/>
    <property type="molecule type" value="Genomic_DNA"/>
</dbReference>
<feature type="region of interest" description="Disordered" evidence="1">
    <location>
        <begin position="129"/>
        <end position="151"/>
    </location>
</feature>
<keyword evidence="3" id="KW-1185">Reference proteome</keyword>
<dbReference type="AlphaFoldDB" id="A0A4P9VN98"/>
<dbReference type="NCBIfam" id="TIGR03694">
    <property type="entry name" value="exosort_acyl"/>
    <property type="match status" value="1"/>
</dbReference>
<evidence type="ECO:0000313" key="3">
    <source>
        <dbReference type="Proteomes" id="UP000257039"/>
    </source>
</evidence>
<evidence type="ECO:0000313" key="2">
    <source>
        <dbReference type="EMBL" id="RDH44915.1"/>
    </source>
</evidence>
<dbReference type="RefSeq" id="WP_094787968.1">
    <property type="nucleotide sequence ID" value="NZ_NDXW01000001.1"/>
</dbReference>
<dbReference type="SUPFAM" id="SSF55729">
    <property type="entry name" value="Acyl-CoA N-acyltransferases (Nat)"/>
    <property type="match status" value="1"/>
</dbReference>
<name>A0A4P9VN98_9GAMM</name>
<dbReference type="InterPro" id="IPR022484">
    <property type="entry name" value="PEP-CTERM/exosrtase_acylTfrase"/>
</dbReference>
<proteinExistence type="predicted"/>
<accession>A0A4P9VN98</accession>
<dbReference type="GO" id="GO:0016746">
    <property type="term" value="F:acyltransferase activity"/>
    <property type="evidence" value="ECO:0007669"/>
    <property type="project" value="UniProtKB-KW"/>
</dbReference>
<sequence length="268" mass="30817">MMSADELGKHFRQYFRPVLAATHSLVVEAHRIRYDVYCKEMKFEDDPGNFMEIDEFDYYAQHGLISHKGSQSFCGCVRLVVPPLSNRFAKLPIEKHCSNAIDKNAIDISKMERGTFGEISRLAVRSQFRRRNTDAKTPSGAPPTKSSFQENERRHFPQLAVALYLTGAAIAMLNNIRHVFAMMEPRLAKHMNYQGIMFQQIGPAVDYHGIRAPYYINDKALFEGLPPVLHTLYTVIYEELREQFSPELSVHNLSHQEEITHNHLYGSK</sequence>
<keyword evidence="2" id="KW-0012">Acyltransferase</keyword>
<dbReference type="Proteomes" id="UP000257039">
    <property type="component" value="Unassembled WGS sequence"/>
</dbReference>
<comment type="caution">
    <text evidence="2">The sequence shown here is derived from an EMBL/GenBank/DDBJ whole genome shotgun (WGS) entry which is preliminary data.</text>
</comment>
<protein>
    <submittedName>
        <fullName evidence="2">PEP-CTERM/exosortase system-associated acyltransferase</fullName>
    </submittedName>
</protein>
<organism evidence="2 3">
    <name type="scientific">Zooshikella ganghwensis</name>
    <dbReference type="NCBI Taxonomy" id="202772"/>
    <lineage>
        <taxon>Bacteria</taxon>
        <taxon>Pseudomonadati</taxon>
        <taxon>Pseudomonadota</taxon>
        <taxon>Gammaproteobacteria</taxon>
        <taxon>Oceanospirillales</taxon>
        <taxon>Zooshikellaceae</taxon>
        <taxon>Zooshikella</taxon>
    </lineage>
</organism>
<gene>
    <name evidence="2" type="ORF">B9G39_16560</name>
</gene>
<evidence type="ECO:0000256" key="1">
    <source>
        <dbReference type="SAM" id="MobiDB-lite"/>
    </source>
</evidence>
<dbReference type="InterPro" id="IPR016181">
    <property type="entry name" value="Acyl_CoA_acyltransferase"/>
</dbReference>